<feature type="domain" description="Tryptophan synthase beta chain-like PALP" evidence="2">
    <location>
        <begin position="55"/>
        <end position="368"/>
    </location>
</feature>
<reference evidence="3" key="1">
    <citation type="submission" date="2020-09" db="EMBL/GenBank/DDBJ databases">
        <authorList>
            <person name="Kikuchi T."/>
        </authorList>
    </citation>
    <scope>NUCLEOTIDE SEQUENCE</scope>
    <source>
        <strain evidence="3">SH1</strain>
    </source>
</reference>
<dbReference type="EMBL" id="CAJFDH010000001">
    <property type="protein sequence ID" value="CAD5206992.1"/>
    <property type="molecule type" value="Genomic_DNA"/>
</dbReference>
<protein>
    <recommendedName>
        <fullName evidence="2">Tryptophan synthase beta chain-like PALP domain-containing protein</fullName>
    </recommendedName>
</protein>
<comment type="caution">
    <text evidence="3">The sequence shown here is derived from an EMBL/GenBank/DDBJ whole genome shotgun (WGS) entry which is preliminary data.</text>
</comment>
<dbReference type="GO" id="GO:0019344">
    <property type="term" value="P:cysteine biosynthetic process"/>
    <property type="evidence" value="ECO:0007669"/>
    <property type="project" value="UniProtKB-ARBA"/>
</dbReference>
<dbReference type="Proteomes" id="UP000783686">
    <property type="component" value="Unassembled WGS sequence"/>
</dbReference>
<dbReference type="Gene3D" id="3.40.50.1100">
    <property type="match status" value="2"/>
</dbReference>
<sequence length="437" mass="48782">MGLVVLVLASVAVHVCRSAQAKGSMSMTPMDNARIDDSAFVKQSIQRLWDERKRMGYTPLVQMRIPGSPEMDFYFKDESRARTGNLKHRFAWCLFMWALIEGHISRNTTIYEASSGNTATCEAYFSKLLGIPFVAVIPKSTDQQKIDKIEHYGGAVKKVPSEQMFNEAAKEAQKNGGFYMNQFQNAHHAEEYHESANNGLESVNVFHEVIQQLKTVDRSARPVYPDFFVHSAGTGGTLSSVGRYVRKYGAKTKVVMSDTEYSIYFDYVIFDKFTNESGKSYWKTPGMAGTGFGYSGPAILGKTTSLLPSVIDRAFKVPDLASTAAMHVLKKLGVNGGTSTGLNFVTTLSLAARQRKKNANTRFRVVAILADSSALYEDTYFNKDWIAKSFKEHGGLPVFKCWTKVVERAYRMGIDPLVVGQQKCNPDNFEPNKLVYV</sequence>
<dbReference type="InterPro" id="IPR001926">
    <property type="entry name" value="TrpB-like_PALP"/>
</dbReference>
<dbReference type="SUPFAM" id="SSF53686">
    <property type="entry name" value="Tryptophan synthase beta subunit-like PLP-dependent enzymes"/>
    <property type="match status" value="1"/>
</dbReference>
<organism evidence="3 4">
    <name type="scientific">Bursaphelenchus okinawaensis</name>
    <dbReference type="NCBI Taxonomy" id="465554"/>
    <lineage>
        <taxon>Eukaryota</taxon>
        <taxon>Metazoa</taxon>
        <taxon>Ecdysozoa</taxon>
        <taxon>Nematoda</taxon>
        <taxon>Chromadorea</taxon>
        <taxon>Rhabditida</taxon>
        <taxon>Tylenchina</taxon>
        <taxon>Tylenchomorpha</taxon>
        <taxon>Aphelenchoidea</taxon>
        <taxon>Aphelenchoididae</taxon>
        <taxon>Bursaphelenchus</taxon>
    </lineage>
</organism>
<dbReference type="InterPro" id="IPR050214">
    <property type="entry name" value="Cys_Synth/Cystath_Beta-Synth"/>
</dbReference>
<dbReference type="OrthoDB" id="10259545at2759"/>
<evidence type="ECO:0000259" key="2">
    <source>
        <dbReference type="Pfam" id="PF00291"/>
    </source>
</evidence>
<dbReference type="EMBL" id="CAJFCW020000001">
    <property type="protein sequence ID" value="CAG9083946.1"/>
    <property type="molecule type" value="Genomic_DNA"/>
</dbReference>
<dbReference type="Proteomes" id="UP000614601">
    <property type="component" value="Unassembled WGS sequence"/>
</dbReference>
<evidence type="ECO:0000313" key="3">
    <source>
        <dbReference type="EMBL" id="CAD5206992.1"/>
    </source>
</evidence>
<feature type="signal peptide" evidence="1">
    <location>
        <begin position="1"/>
        <end position="21"/>
    </location>
</feature>
<accession>A0A811JU32</accession>
<gene>
    <name evidence="3" type="ORF">BOKJ2_LOCUS1676</name>
</gene>
<evidence type="ECO:0000256" key="1">
    <source>
        <dbReference type="SAM" id="SignalP"/>
    </source>
</evidence>
<proteinExistence type="predicted"/>
<keyword evidence="1" id="KW-0732">Signal</keyword>
<dbReference type="InterPro" id="IPR036052">
    <property type="entry name" value="TrpB-like_PALP_sf"/>
</dbReference>
<feature type="chain" id="PRO_5044131604" description="Tryptophan synthase beta chain-like PALP domain-containing protein" evidence="1">
    <location>
        <begin position="22"/>
        <end position="437"/>
    </location>
</feature>
<dbReference type="PANTHER" id="PTHR10314">
    <property type="entry name" value="CYSTATHIONINE BETA-SYNTHASE"/>
    <property type="match status" value="1"/>
</dbReference>
<dbReference type="AlphaFoldDB" id="A0A811JU32"/>
<evidence type="ECO:0000313" key="4">
    <source>
        <dbReference type="Proteomes" id="UP000614601"/>
    </source>
</evidence>
<name>A0A811JU32_9BILA</name>
<keyword evidence="4" id="KW-1185">Reference proteome</keyword>
<dbReference type="Pfam" id="PF00291">
    <property type="entry name" value="PALP"/>
    <property type="match status" value="1"/>
</dbReference>